<sequence length="261" mass="29607">MSDEKNKFADASFENCNLKNPNDREALEKAADELLKMNKEEVCENVEEKESESTDPLVDLQNENKELKNQLLRFAADMENLRRRTTRDVADARAYAIANFARDMLSVSDNLNRALEAIPEGARENDTGLKMLAEGVEMTERAMMTALERHGVKKIHPEGQKFDPHFHQAMFEIPNTDVPDNTVQQVVQAGYIIGERVLRPAMVGVAKGGLKKILLKLIQPQHISKKDILNYKGMLFYIRPDIVKAIFRTTLKSTLLKCSYA</sequence>
<dbReference type="Pfam" id="PF01025">
    <property type="entry name" value="GrpE"/>
    <property type="match status" value="1"/>
</dbReference>
<evidence type="ECO:0000256" key="10">
    <source>
        <dbReference type="HAMAP-Rule" id="MF_01151"/>
    </source>
</evidence>
<dbReference type="NCBIfam" id="NF010739">
    <property type="entry name" value="PRK14141.1"/>
    <property type="match status" value="1"/>
</dbReference>
<comment type="subunit">
    <text evidence="3 10">Homodimer.</text>
</comment>
<dbReference type="GO" id="GO:0000774">
    <property type="term" value="F:adenyl-nucleotide exchange factor activity"/>
    <property type="evidence" value="ECO:0007669"/>
    <property type="project" value="InterPro"/>
</dbReference>
<evidence type="ECO:0000313" key="14">
    <source>
        <dbReference type="EMBL" id="AQX30011.1"/>
    </source>
</evidence>
<dbReference type="CDD" id="cd00446">
    <property type="entry name" value="GrpE"/>
    <property type="match status" value="1"/>
</dbReference>
<dbReference type="NCBIfam" id="NF010748">
    <property type="entry name" value="PRK14150.1"/>
    <property type="match status" value="1"/>
</dbReference>
<proteinExistence type="inferred from homology"/>
<dbReference type="SUPFAM" id="SSF51064">
    <property type="entry name" value="Head domain of nucleotide exchange factor GrpE"/>
    <property type="match status" value="1"/>
</dbReference>
<keyword evidence="13" id="KW-0175">Coiled coil</keyword>
<comment type="subcellular location">
    <subcellularLocation>
        <location evidence="1 10">Cytoplasm</location>
    </subcellularLocation>
</comment>
<evidence type="ECO:0000256" key="4">
    <source>
        <dbReference type="ARBA" id="ARBA00022490"/>
    </source>
</evidence>
<comment type="similarity">
    <text evidence="2 10 12">Belongs to the GrpE family.</text>
</comment>
<dbReference type="AlphaFoldDB" id="A0A1S6XND2"/>
<dbReference type="HAMAP" id="MF_01151">
    <property type="entry name" value="GrpE"/>
    <property type="match status" value="1"/>
</dbReference>
<evidence type="ECO:0000256" key="2">
    <source>
        <dbReference type="ARBA" id="ARBA00009054"/>
    </source>
</evidence>
<keyword evidence="6 10" id="KW-0143">Chaperone</keyword>
<dbReference type="PANTHER" id="PTHR21237:SF23">
    <property type="entry name" value="GRPE PROTEIN HOMOLOG, MITOCHONDRIAL"/>
    <property type="match status" value="1"/>
</dbReference>
<evidence type="ECO:0000256" key="9">
    <source>
        <dbReference type="ARBA" id="ARBA00076414"/>
    </source>
</evidence>
<evidence type="ECO:0000256" key="5">
    <source>
        <dbReference type="ARBA" id="ARBA00023016"/>
    </source>
</evidence>
<evidence type="ECO:0000256" key="11">
    <source>
        <dbReference type="RuleBase" id="RU000639"/>
    </source>
</evidence>
<dbReference type="GO" id="GO:0005737">
    <property type="term" value="C:cytoplasm"/>
    <property type="evidence" value="ECO:0007669"/>
    <property type="project" value="UniProtKB-SubCell"/>
</dbReference>
<dbReference type="GO" id="GO:0042803">
    <property type="term" value="F:protein homodimerization activity"/>
    <property type="evidence" value="ECO:0007669"/>
    <property type="project" value="InterPro"/>
</dbReference>
<dbReference type="PANTHER" id="PTHR21237">
    <property type="entry name" value="GRPE PROTEIN"/>
    <property type="match status" value="1"/>
</dbReference>
<dbReference type="STRING" id="687861.BscR1v2_000540"/>
<dbReference type="InterPro" id="IPR013805">
    <property type="entry name" value="GrpE_CC"/>
</dbReference>
<evidence type="ECO:0000256" key="8">
    <source>
        <dbReference type="ARBA" id="ARBA00072274"/>
    </source>
</evidence>
<dbReference type="PRINTS" id="PR00773">
    <property type="entry name" value="GRPEPROTEIN"/>
</dbReference>
<organism evidence="14 15">
    <name type="scientific">Bartonella schoenbuchensis (strain DSM 13525 / NCTC 13165 / R1)</name>
    <dbReference type="NCBI Taxonomy" id="687861"/>
    <lineage>
        <taxon>Bacteria</taxon>
        <taxon>Pseudomonadati</taxon>
        <taxon>Pseudomonadota</taxon>
        <taxon>Alphaproteobacteria</taxon>
        <taxon>Hyphomicrobiales</taxon>
        <taxon>Bartonellaceae</taxon>
        <taxon>Bartonella</taxon>
    </lineage>
</organism>
<dbReference type="SUPFAM" id="SSF58014">
    <property type="entry name" value="Coiled-coil domain of nucleotide exchange factor GrpE"/>
    <property type="match status" value="1"/>
</dbReference>
<reference evidence="15" key="1">
    <citation type="journal article" date="2017" name="Genome Biol. Evol.">
        <title>Evolutionary Dynamics of Pathoadaptation Revealed by Three Independent Acquisitions of the VirB/D4 Type IV Secretion System in Bartonella.</title>
        <authorList>
            <person name="Harms A."/>
            <person name="Segers F.H."/>
            <person name="Quebatte M."/>
            <person name="Mistl C."/>
            <person name="Manfredi P."/>
            <person name="Korner J."/>
            <person name="Chomel B.B."/>
            <person name="Kosoy M."/>
            <person name="Maruyama S."/>
            <person name="Engel P."/>
            <person name="Dehio C."/>
        </authorList>
    </citation>
    <scope>NUCLEOTIDE SEQUENCE [LARGE SCALE GENOMIC DNA]</scope>
    <source>
        <strain evidence="15">R1</strain>
    </source>
</reference>
<name>A0A1S6XND2_BARSR</name>
<dbReference type="GO" id="GO:0051082">
    <property type="term" value="F:unfolded protein binding"/>
    <property type="evidence" value="ECO:0007669"/>
    <property type="project" value="TreeGrafter"/>
</dbReference>
<gene>
    <name evidence="10" type="primary">grpE</name>
    <name evidence="14" type="ORF">BscR1v2_000540</name>
</gene>
<dbReference type="Gene3D" id="2.30.22.10">
    <property type="entry name" value="Head domain of nucleotide exchange factor GrpE"/>
    <property type="match status" value="1"/>
</dbReference>
<evidence type="ECO:0000256" key="3">
    <source>
        <dbReference type="ARBA" id="ARBA00011738"/>
    </source>
</evidence>
<dbReference type="InterPro" id="IPR009012">
    <property type="entry name" value="GrpE_head"/>
</dbReference>
<evidence type="ECO:0000256" key="6">
    <source>
        <dbReference type="ARBA" id="ARBA00023186"/>
    </source>
</evidence>
<dbReference type="Proteomes" id="UP000190811">
    <property type="component" value="Chromosome"/>
</dbReference>
<dbReference type="FunFam" id="2.30.22.10:FF:000001">
    <property type="entry name" value="Protein GrpE"/>
    <property type="match status" value="1"/>
</dbReference>
<dbReference type="EMBL" id="CP019789">
    <property type="protein sequence ID" value="AQX30011.1"/>
    <property type="molecule type" value="Genomic_DNA"/>
</dbReference>
<keyword evidence="5 10" id="KW-0346">Stress response</keyword>
<evidence type="ECO:0000256" key="1">
    <source>
        <dbReference type="ARBA" id="ARBA00004496"/>
    </source>
</evidence>
<dbReference type="InterPro" id="IPR000740">
    <property type="entry name" value="GrpE"/>
</dbReference>
<comment type="function">
    <text evidence="7 10 11">Participates actively in the response to hyperosmotic and heat shock by preventing the aggregation of stress-denatured proteins, in association with DnaK and GrpE. It is the nucleotide exchange factor for DnaK and may function as a thermosensor. Unfolded proteins bind initially to DnaJ; upon interaction with the DnaJ-bound protein, DnaK hydrolyzes its bound ATP, resulting in the formation of a stable complex. GrpE releases ADP from DnaK; ATP binding to DnaK triggers the release of the substrate protein, thus completing the reaction cycle. Several rounds of ATP-dependent interactions between DnaJ, DnaK and GrpE are required for fully efficient folding.</text>
</comment>
<evidence type="ECO:0000256" key="12">
    <source>
        <dbReference type="RuleBase" id="RU004478"/>
    </source>
</evidence>
<dbReference type="GO" id="GO:0051087">
    <property type="term" value="F:protein-folding chaperone binding"/>
    <property type="evidence" value="ECO:0007669"/>
    <property type="project" value="InterPro"/>
</dbReference>
<evidence type="ECO:0000256" key="7">
    <source>
        <dbReference type="ARBA" id="ARBA00053401"/>
    </source>
</evidence>
<accession>A0A1S6XND2</accession>
<evidence type="ECO:0000313" key="15">
    <source>
        <dbReference type="Proteomes" id="UP000190811"/>
    </source>
</evidence>
<feature type="coiled-coil region" evidence="13">
    <location>
        <begin position="24"/>
        <end position="84"/>
    </location>
</feature>
<dbReference type="Gene3D" id="3.90.20.20">
    <property type="match status" value="1"/>
</dbReference>
<evidence type="ECO:0000256" key="13">
    <source>
        <dbReference type="SAM" id="Coils"/>
    </source>
</evidence>
<dbReference type="NCBIfam" id="NF010738">
    <property type="entry name" value="PRK14140.1"/>
    <property type="match status" value="1"/>
</dbReference>
<dbReference type="GO" id="GO:0006457">
    <property type="term" value="P:protein folding"/>
    <property type="evidence" value="ECO:0007669"/>
    <property type="project" value="InterPro"/>
</dbReference>
<protein>
    <recommendedName>
        <fullName evidence="8 10">Protein GrpE</fullName>
    </recommendedName>
    <alternativeName>
        <fullName evidence="9 10">HSP-70 cofactor</fullName>
    </alternativeName>
</protein>
<dbReference type="PROSITE" id="PS01071">
    <property type="entry name" value="GRPE"/>
    <property type="match status" value="1"/>
</dbReference>
<keyword evidence="4 10" id="KW-0963">Cytoplasm</keyword>